<keyword evidence="1" id="KW-1133">Transmembrane helix</keyword>
<dbReference type="AlphaFoldDB" id="A0A381VC49"/>
<proteinExistence type="predicted"/>
<feature type="non-terminal residue" evidence="2">
    <location>
        <position position="1"/>
    </location>
</feature>
<dbReference type="NCBIfam" id="TIGR04391">
    <property type="entry name" value="CcmD_alt_fam"/>
    <property type="match status" value="1"/>
</dbReference>
<keyword evidence="1" id="KW-0812">Transmembrane</keyword>
<protein>
    <recommendedName>
        <fullName evidence="3">CcmD family protein</fullName>
    </recommendedName>
</protein>
<organism evidence="2">
    <name type="scientific">marine metagenome</name>
    <dbReference type="NCBI Taxonomy" id="408172"/>
    <lineage>
        <taxon>unclassified sequences</taxon>
        <taxon>metagenomes</taxon>
        <taxon>ecological metagenomes</taxon>
    </lineage>
</organism>
<sequence length="94" mass="10222">VFVAVLVIGSLAWVGVSGVEAGQPQQAAQDGFVPMGDIPPEEQLPAAPLLTTAYAAVWAIAVGYLWTLWRRLESVERELADVSRRLDVKETPYN</sequence>
<reference evidence="2" key="1">
    <citation type="submission" date="2018-05" db="EMBL/GenBank/DDBJ databases">
        <authorList>
            <person name="Lanie J.A."/>
            <person name="Ng W.-L."/>
            <person name="Kazmierczak K.M."/>
            <person name="Andrzejewski T.M."/>
            <person name="Davidsen T.M."/>
            <person name="Wayne K.J."/>
            <person name="Tettelin H."/>
            <person name="Glass J.I."/>
            <person name="Rusch D."/>
            <person name="Podicherti R."/>
            <person name="Tsui H.-C.T."/>
            <person name="Winkler M.E."/>
        </authorList>
    </citation>
    <scope>NUCLEOTIDE SEQUENCE</scope>
</reference>
<dbReference type="InterPro" id="IPR030888">
    <property type="entry name" value="Put_ccm"/>
</dbReference>
<feature type="transmembrane region" description="Helical" evidence="1">
    <location>
        <begin position="45"/>
        <end position="69"/>
    </location>
</feature>
<evidence type="ECO:0000313" key="2">
    <source>
        <dbReference type="EMBL" id="SVA37942.1"/>
    </source>
</evidence>
<accession>A0A381VC49</accession>
<name>A0A381VC49_9ZZZZ</name>
<dbReference type="EMBL" id="UINC01008429">
    <property type="protein sequence ID" value="SVA37942.1"/>
    <property type="molecule type" value="Genomic_DNA"/>
</dbReference>
<evidence type="ECO:0000256" key="1">
    <source>
        <dbReference type="SAM" id="Phobius"/>
    </source>
</evidence>
<evidence type="ECO:0008006" key="3">
    <source>
        <dbReference type="Google" id="ProtNLM"/>
    </source>
</evidence>
<gene>
    <name evidence="2" type="ORF">METZ01_LOCUS90796</name>
</gene>
<keyword evidence="1" id="KW-0472">Membrane</keyword>